<organism evidence="2 3">
    <name type="scientific">Saccoglossus kowalevskii</name>
    <name type="common">Acorn worm</name>
    <dbReference type="NCBI Taxonomy" id="10224"/>
    <lineage>
        <taxon>Eukaryota</taxon>
        <taxon>Metazoa</taxon>
        <taxon>Hemichordata</taxon>
        <taxon>Enteropneusta</taxon>
        <taxon>Harrimaniidae</taxon>
        <taxon>Saccoglossus</taxon>
    </lineage>
</organism>
<feature type="compositionally biased region" description="Polar residues" evidence="1">
    <location>
        <begin position="1"/>
        <end position="13"/>
    </location>
</feature>
<keyword evidence="2" id="KW-1185">Reference proteome</keyword>
<proteinExistence type="predicted"/>
<feature type="compositionally biased region" description="Low complexity" evidence="1">
    <location>
        <begin position="53"/>
        <end position="62"/>
    </location>
</feature>
<sequence>MNSDPTSNNTGSTEAVEMIPSPSTSKPVDEEAYQPTYAEAFPPLPASLEKSETTTSTVTTTSPRTTAEIVGHIAYPKMALRSSNVTQVFHVPLEERRYRDLTLEQRFGETGEQSNKICYDIMLKT</sequence>
<dbReference type="RefSeq" id="XP_006820653.1">
    <property type="nucleotide sequence ID" value="XM_006820590.1"/>
</dbReference>
<evidence type="ECO:0000256" key="1">
    <source>
        <dbReference type="SAM" id="MobiDB-lite"/>
    </source>
</evidence>
<dbReference type="GeneID" id="102801606"/>
<protein>
    <submittedName>
        <fullName evidence="3">Vigilin-like</fullName>
    </submittedName>
</protein>
<feature type="non-terminal residue" evidence="3">
    <location>
        <position position="125"/>
    </location>
</feature>
<name>A0ABM0MKW2_SACKO</name>
<evidence type="ECO:0000313" key="2">
    <source>
        <dbReference type="Proteomes" id="UP000694865"/>
    </source>
</evidence>
<evidence type="ECO:0000313" key="3">
    <source>
        <dbReference type="RefSeq" id="XP_006820653.1"/>
    </source>
</evidence>
<gene>
    <name evidence="3" type="primary">LOC102801606</name>
</gene>
<dbReference type="Proteomes" id="UP000694865">
    <property type="component" value="Unplaced"/>
</dbReference>
<reference evidence="3" key="1">
    <citation type="submission" date="2025-08" db="UniProtKB">
        <authorList>
            <consortium name="RefSeq"/>
        </authorList>
    </citation>
    <scope>IDENTIFICATION</scope>
    <source>
        <tissue evidence="3">Testes</tissue>
    </source>
</reference>
<feature type="region of interest" description="Disordered" evidence="1">
    <location>
        <begin position="1"/>
        <end position="62"/>
    </location>
</feature>
<accession>A0ABM0MKW2</accession>